<keyword evidence="4" id="KW-0378">Hydrolase</keyword>
<dbReference type="InterPro" id="IPR017946">
    <property type="entry name" value="PLC-like_Pdiesterase_TIM-brl"/>
</dbReference>
<comment type="similarity">
    <text evidence="2">Belongs to the glycerophosphoryl diester phosphodiesterase family.</text>
</comment>
<evidence type="ECO:0000256" key="7">
    <source>
        <dbReference type="ARBA" id="ARBA00023180"/>
    </source>
</evidence>
<dbReference type="PROSITE" id="PS51704">
    <property type="entry name" value="GP_PDE"/>
    <property type="match status" value="1"/>
</dbReference>
<feature type="transmembrane region" description="Helical" evidence="8">
    <location>
        <begin position="157"/>
        <end position="174"/>
    </location>
</feature>
<gene>
    <name evidence="10" type="ORF">AGOR_G00068700</name>
</gene>
<feature type="transmembrane region" description="Helical" evidence="8">
    <location>
        <begin position="80"/>
        <end position="104"/>
    </location>
</feature>
<protein>
    <recommendedName>
        <fullName evidence="9">GP-PDE domain-containing protein</fullName>
    </recommendedName>
</protein>
<feature type="domain" description="GP-PDE" evidence="9">
    <location>
        <begin position="222"/>
        <end position="473"/>
    </location>
</feature>
<feature type="transmembrane region" description="Helical" evidence="8">
    <location>
        <begin position="35"/>
        <end position="60"/>
    </location>
</feature>
<feature type="transmembrane region" description="Helical" evidence="8">
    <location>
        <begin position="116"/>
        <end position="137"/>
    </location>
</feature>
<dbReference type="Pfam" id="PF03009">
    <property type="entry name" value="GDPD"/>
    <property type="match status" value="1"/>
</dbReference>
<sequence length="529" mass="60560">MSVSMPARDGVCRTCCRGIYSCHWRQRSDRKRRCACCWFCSLSLVFLFALFWMYVCLVTYNDRDDVNWKAFTHLKQWVNWFMVVVTISGVLVTYCFLLLLLALFQAALREPLDLHWLHKVLLFLTVLMIGAAVAGMTLKWRPEWNVVYLSLQATAPFLQLGGVGAVTLLSGFVFQRVLRTRSAVSGAVTMLAFMVVSAPIFLCPIFITSPCLLEKHDLPQKPALVGHRGAPMLAPENTMMSFRKSVECGVTAFETDVQVSMDGVPFLMHDHGNRFLCRTTNSKEAYNHSSQVTWKELQVLNAGSWFLENDPFRTVSSLSEEDRAESGNQTIPSLADLLVLARQHNISVIFDMKNDKVNGSDNDTRRTVDTIVRSNISHELVWWLPPIHRKYVKNAVPGFQHFYANWTKMKAAQAKQLNVKYSALDTESIRELRREGVSVNLYVVNEPWLFSLLWCANASSVTTNACHRFKDMSEPIWRMSPQIYTIVWISVDVGSVVMMVMLFFLQRKRELRRRSAGLNQMELHPFLRS</sequence>
<keyword evidence="6 8" id="KW-0472">Membrane</keyword>
<accession>A0A8T3DQG3</accession>
<dbReference type="Gene3D" id="3.20.20.190">
    <property type="entry name" value="Phosphatidylinositol (PI) phosphodiesterase"/>
    <property type="match status" value="1"/>
</dbReference>
<feature type="transmembrane region" description="Helical" evidence="8">
    <location>
        <begin position="186"/>
        <end position="207"/>
    </location>
</feature>
<dbReference type="GO" id="GO:0005886">
    <property type="term" value="C:plasma membrane"/>
    <property type="evidence" value="ECO:0007669"/>
    <property type="project" value="TreeGrafter"/>
</dbReference>
<dbReference type="InterPro" id="IPR030395">
    <property type="entry name" value="GP_PDE_dom"/>
</dbReference>
<evidence type="ECO:0000256" key="1">
    <source>
        <dbReference type="ARBA" id="ARBA00004141"/>
    </source>
</evidence>
<evidence type="ECO:0000256" key="3">
    <source>
        <dbReference type="ARBA" id="ARBA00022692"/>
    </source>
</evidence>
<comment type="caution">
    <text evidence="10">The sequence shown here is derived from an EMBL/GenBank/DDBJ whole genome shotgun (WGS) entry which is preliminary data.</text>
</comment>
<dbReference type="GO" id="GO:0008889">
    <property type="term" value="F:glycerophosphodiester phosphodiesterase activity"/>
    <property type="evidence" value="ECO:0007669"/>
    <property type="project" value="TreeGrafter"/>
</dbReference>
<evidence type="ECO:0000313" key="10">
    <source>
        <dbReference type="EMBL" id="KAI1898084.1"/>
    </source>
</evidence>
<dbReference type="EMBL" id="JAERUA010000006">
    <property type="protein sequence ID" value="KAI1898084.1"/>
    <property type="molecule type" value="Genomic_DNA"/>
</dbReference>
<dbReference type="SUPFAM" id="SSF51695">
    <property type="entry name" value="PLC-like phosphodiesterases"/>
    <property type="match status" value="1"/>
</dbReference>
<dbReference type="PANTHER" id="PTHR23344:SF1">
    <property type="entry name" value="GLYCEROPHOSPHOINOSITOL INOSITOLPHOSPHODIESTERASE GDPD2"/>
    <property type="match status" value="1"/>
</dbReference>
<dbReference type="Proteomes" id="UP000829720">
    <property type="component" value="Unassembled WGS sequence"/>
</dbReference>
<keyword evidence="7" id="KW-0325">Glycoprotein</keyword>
<organism evidence="10 11">
    <name type="scientific">Albula goreensis</name>
    <dbReference type="NCBI Taxonomy" id="1534307"/>
    <lineage>
        <taxon>Eukaryota</taxon>
        <taxon>Metazoa</taxon>
        <taxon>Chordata</taxon>
        <taxon>Craniata</taxon>
        <taxon>Vertebrata</taxon>
        <taxon>Euteleostomi</taxon>
        <taxon>Actinopterygii</taxon>
        <taxon>Neopterygii</taxon>
        <taxon>Teleostei</taxon>
        <taxon>Albuliformes</taxon>
        <taxon>Albulidae</taxon>
        <taxon>Albula</taxon>
    </lineage>
</organism>
<evidence type="ECO:0000256" key="6">
    <source>
        <dbReference type="ARBA" id="ARBA00023136"/>
    </source>
</evidence>
<evidence type="ECO:0000256" key="2">
    <source>
        <dbReference type="ARBA" id="ARBA00007277"/>
    </source>
</evidence>
<dbReference type="AlphaFoldDB" id="A0A8T3DQG3"/>
<proteinExistence type="inferred from homology"/>
<name>A0A8T3DQG3_9TELE</name>
<dbReference type="OrthoDB" id="1058301at2759"/>
<reference evidence="10" key="1">
    <citation type="submission" date="2021-01" db="EMBL/GenBank/DDBJ databases">
        <authorList>
            <person name="Zahm M."/>
            <person name="Roques C."/>
            <person name="Cabau C."/>
            <person name="Klopp C."/>
            <person name="Donnadieu C."/>
            <person name="Jouanno E."/>
            <person name="Lampietro C."/>
            <person name="Louis A."/>
            <person name="Herpin A."/>
            <person name="Echchiki A."/>
            <person name="Berthelot C."/>
            <person name="Parey E."/>
            <person name="Roest-Crollius H."/>
            <person name="Braasch I."/>
            <person name="Postlethwait J."/>
            <person name="Bobe J."/>
            <person name="Montfort J."/>
            <person name="Bouchez O."/>
            <person name="Begum T."/>
            <person name="Mejri S."/>
            <person name="Adams A."/>
            <person name="Chen W.-J."/>
            <person name="Guiguen Y."/>
        </authorList>
    </citation>
    <scope>NUCLEOTIDE SEQUENCE</scope>
    <source>
        <tissue evidence="10">Blood</tissue>
    </source>
</reference>
<dbReference type="GO" id="GO:0006629">
    <property type="term" value="P:lipid metabolic process"/>
    <property type="evidence" value="ECO:0007669"/>
    <property type="project" value="InterPro"/>
</dbReference>
<evidence type="ECO:0000259" key="9">
    <source>
        <dbReference type="PROSITE" id="PS51704"/>
    </source>
</evidence>
<dbReference type="PANTHER" id="PTHR23344">
    <property type="entry name" value="GLYCEROPHOSPHORYL DIESTER PHOSPHODIESTERASE"/>
    <property type="match status" value="1"/>
</dbReference>
<feature type="transmembrane region" description="Helical" evidence="8">
    <location>
        <begin position="483"/>
        <end position="505"/>
    </location>
</feature>
<keyword evidence="11" id="KW-1185">Reference proteome</keyword>
<evidence type="ECO:0000256" key="5">
    <source>
        <dbReference type="ARBA" id="ARBA00022989"/>
    </source>
</evidence>
<keyword evidence="3 8" id="KW-0812">Transmembrane</keyword>
<comment type="subcellular location">
    <subcellularLocation>
        <location evidence="1">Membrane</location>
        <topology evidence="1">Multi-pass membrane protein</topology>
    </subcellularLocation>
</comment>
<evidence type="ECO:0000313" key="11">
    <source>
        <dbReference type="Proteomes" id="UP000829720"/>
    </source>
</evidence>
<keyword evidence="5 8" id="KW-1133">Transmembrane helix</keyword>
<evidence type="ECO:0000256" key="4">
    <source>
        <dbReference type="ARBA" id="ARBA00022801"/>
    </source>
</evidence>
<evidence type="ECO:0000256" key="8">
    <source>
        <dbReference type="SAM" id="Phobius"/>
    </source>
</evidence>